<evidence type="ECO:0000256" key="1">
    <source>
        <dbReference type="SAM" id="Coils"/>
    </source>
</evidence>
<feature type="coiled-coil region" evidence="1">
    <location>
        <begin position="29"/>
        <end position="56"/>
    </location>
</feature>
<keyword evidence="1" id="KW-0175">Coiled coil</keyword>
<evidence type="ECO:0000313" key="3">
    <source>
        <dbReference type="Proteomes" id="UP000251558"/>
    </source>
</evidence>
<accession>A0A330HXA1</accession>
<gene>
    <name evidence="2" type="ORF">DPM33_03535</name>
</gene>
<organism evidence="2 3">
    <name type="scientific">Mesorhizobium hawassense</name>
    <dbReference type="NCBI Taxonomy" id="1209954"/>
    <lineage>
        <taxon>Bacteria</taxon>
        <taxon>Pseudomonadati</taxon>
        <taxon>Pseudomonadota</taxon>
        <taxon>Alphaproteobacteria</taxon>
        <taxon>Hyphomicrobiales</taxon>
        <taxon>Phyllobacteriaceae</taxon>
        <taxon>Mesorhizobium</taxon>
    </lineage>
</organism>
<dbReference type="SUPFAM" id="SSF89447">
    <property type="entry name" value="AbrB/MazE/MraZ-like"/>
    <property type="match status" value="1"/>
</dbReference>
<evidence type="ECO:0000313" key="2">
    <source>
        <dbReference type="EMBL" id="RAZ92933.1"/>
    </source>
</evidence>
<reference evidence="2 3" key="2">
    <citation type="submission" date="2018-07" db="EMBL/GenBank/DDBJ databases">
        <title>Diversity of Mesorhizobium strains in Brazil.</title>
        <authorList>
            <person name="Helene L.C.F."/>
            <person name="Dall'Agnol R."/>
            <person name="Delamuta J.R.M."/>
            <person name="Hungria M."/>
        </authorList>
    </citation>
    <scope>NUCLEOTIDE SEQUENCE [LARGE SCALE GENOMIC DNA]</scope>
    <source>
        <strain evidence="2 3">AC99b</strain>
    </source>
</reference>
<protein>
    <submittedName>
        <fullName evidence="2">AbrB family transcriptional regulator</fullName>
    </submittedName>
</protein>
<sequence length="59" mass="6716">MLDSLNLQVGDELQIIDTDDGVILRPVRHDNYKRQINAARVVMDKYEAALQKLAKEAGY</sequence>
<dbReference type="OrthoDB" id="5459182at2"/>
<name>A0A330HXA1_9HYPH</name>
<dbReference type="EMBL" id="QMBP01000001">
    <property type="protein sequence ID" value="RAZ92933.1"/>
    <property type="molecule type" value="Genomic_DNA"/>
</dbReference>
<reference evidence="3" key="1">
    <citation type="submission" date="2018-06" db="EMBL/GenBank/DDBJ databases">
        <authorList>
            <person name="Helene L.C."/>
            <person name="Dall'Agnol R."/>
            <person name="Delamuta J.R."/>
            <person name="Hungria M."/>
        </authorList>
    </citation>
    <scope>NUCLEOTIDE SEQUENCE [LARGE SCALE GENOMIC DNA]</scope>
    <source>
        <strain evidence="3">AC99b</strain>
    </source>
</reference>
<proteinExistence type="predicted"/>
<dbReference type="Proteomes" id="UP000251558">
    <property type="component" value="Unassembled WGS sequence"/>
</dbReference>
<dbReference type="InterPro" id="IPR037914">
    <property type="entry name" value="SpoVT-AbrB_sf"/>
</dbReference>
<keyword evidence="3" id="KW-1185">Reference proteome</keyword>
<comment type="caution">
    <text evidence="2">The sequence shown here is derived from an EMBL/GenBank/DDBJ whole genome shotgun (WGS) entry which is preliminary data.</text>
</comment>
<dbReference type="AlphaFoldDB" id="A0A330HXA1"/>